<evidence type="ECO:0000256" key="1">
    <source>
        <dbReference type="ARBA" id="ARBA00022603"/>
    </source>
</evidence>
<keyword evidence="3" id="KW-0680">Restriction system</keyword>
<evidence type="ECO:0000313" key="6">
    <source>
        <dbReference type="Proteomes" id="UP001597399"/>
    </source>
</evidence>
<dbReference type="EMBL" id="JBHUMQ010000011">
    <property type="protein sequence ID" value="MFD2692860.1"/>
    <property type="molecule type" value="Genomic_DNA"/>
</dbReference>
<dbReference type="Gene3D" id="3.40.50.150">
    <property type="entry name" value="Vaccinia Virus protein VP39"/>
    <property type="match status" value="1"/>
</dbReference>
<dbReference type="Proteomes" id="UP001597399">
    <property type="component" value="Unassembled WGS sequence"/>
</dbReference>
<dbReference type="GO" id="GO:0008168">
    <property type="term" value="F:methyltransferase activity"/>
    <property type="evidence" value="ECO:0007669"/>
    <property type="project" value="UniProtKB-KW"/>
</dbReference>
<evidence type="ECO:0000256" key="2">
    <source>
        <dbReference type="ARBA" id="ARBA00022679"/>
    </source>
</evidence>
<gene>
    <name evidence="5" type="ORF">ACFSUE_04335</name>
</gene>
<protein>
    <submittedName>
        <fullName evidence="5">DNA methyltransferase</fullName>
    </submittedName>
</protein>
<evidence type="ECO:0000313" key="5">
    <source>
        <dbReference type="EMBL" id="MFD2692860.1"/>
    </source>
</evidence>
<dbReference type="RefSeq" id="WP_253065102.1">
    <property type="nucleotide sequence ID" value="NZ_JAMXWM010000036.1"/>
</dbReference>
<reference evidence="6" key="1">
    <citation type="journal article" date="2019" name="Int. J. Syst. Evol. Microbiol.">
        <title>The Global Catalogue of Microorganisms (GCM) 10K type strain sequencing project: providing services to taxonomists for standard genome sequencing and annotation.</title>
        <authorList>
            <consortium name="The Broad Institute Genomics Platform"/>
            <consortium name="The Broad Institute Genome Sequencing Center for Infectious Disease"/>
            <person name="Wu L."/>
            <person name="Ma J."/>
        </authorList>
    </citation>
    <scope>NUCLEOTIDE SEQUENCE [LARGE SCALE GENOMIC DNA]</scope>
    <source>
        <strain evidence="6">TISTR 2466</strain>
    </source>
</reference>
<evidence type="ECO:0000259" key="4">
    <source>
        <dbReference type="Pfam" id="PF01555"/>
    </source>
</evidence>
<dbReference type="PRINTS" id="PR00508">
    <property type="entry name" value="S21N4MTFRASE"/>
</dbReference>
<keyword evidence="6" id="KW-1185">Reference proteome</keyword>
<feature type="domain" description="DNA methylase N-4/N-6" evidence="4">
    <location>
        <begin position="7"/>
        <end position="48"/>
    </location>
</feature>
<accession>A0ABW5RZC7</accession>
<dbReference type="SUPFAM" id="SSF53335">
    <property type="entry name" value="S-adenosyl-L-methionine-dependent methyltransferases"/>
    <property type="match status" value="1"/>
</dbReference>
<keyword evidence="1 5" id="KW-0489">Methyltransferase</keyword>
<evidence type="ECO:0000256" key="3">
    <source>
        <dbReference type="ARBA" id="ARBA00022747"/>
    </source>
</evidence>
<dbReference type="Pfam" id="PF01555">
    <property type="entry name" value="N6_N4_Mtase"/>
    <property type="match status" value="1"/>
</dbReference>
<keyword evidence="2" id="KW-0808">Transferase</keyword>
<dbReference type="InterPro" id="IPR001091">
    <property type="entry name" value="RM_Methyltransferase"/>
</dbReference>
<proteinExistence type="predicted"/>
<dbReference type="GO" id="GO:0032259">
    <property type="term" value="P:methylation"/>
    <property type="evidence" value="ECO:0007669"/>
    <property type="project" value="UniProtKB-KW"/>
</dbReference>
<comment type="caution">
    <text evidence="5">The sequence shown here is derived from an EMBL/GenBank/DDBJ whole genome shotgun (WGS) entry which is preliminary data.</text>
</comment>
<sequence>MRDVVTLCEKGERILDPFAGSGTTILAVELEGFESLGIELDDYYAAEADKRIKEYLSNIQQTAQLQ</sequence>
<name>A0ABW5RZC7_9BACL</name>
<dbReference type="InterPro" id="IPR029063">
    <property type="entry name" value="SAM-dependent_MTases_sf"/>
</dbReference>
<dbReference type="InterPro" id="IPR002941">
    <property type="entry name" value="DNA_methylase_N4/N6"/>
</dbReference>
<organism evidence="5 6">
    <name type="scientific">Sporolactobacillus shoreicorticis</name>
    <dbReference type="NCBI Taxonomy" id="1923877"/>
    <lineage>
        <taxon>Bacteria</taxon>
        <taxon>Bacillati</taxon>
        <taxon>Bacillota</taxon>
        <taxon>Bacilli</taxon>
        <taxon>Bacillales</taxon>
        <taxon>Sporolactobacillaceae</taxon>
        <taxon>Sporolactobacillus</taxon>
    </lineage>
</organism>